<dbReference type="PANTHER" id="PTHR33495:SF2">
    <property type="entry name" value="ANTI-SIGMA FACTOR ANTAGONIST TM_1081-RELATED"/>
    <property type="match status" value="1"/>
</dbReference>
<dbReference type="Pfam" id="PF01740">
    <property type="entry name" value="STAS"/>
    <property type="match status" value="1"/>
</dbReference>
<dbReference type="CDD" id="cd07043">
    <property type="entry name" value="STAS_anti-anti-sigma_factors"/>
    <property type="match status" value="1"/>
</dbReference>
<protein>
    <recommendedName>
        <fullName evidence="2">Anti-sigma factor antagonist</fullName>
    </recommendedName>
</protein>
<proteinExistence type="inferred from homology"/>
<dbReference type="InterPro" id="IPR002645">
    <property type="entry name" value="STAS_dom"/>
</dbReference>
<evidence type="ECO:0000313" key="4">
    <source>
        <dbReference type="EMBL" id="GIH09056.1"/>
    </source>
</evidence>
<dbReference type="PROSITE" id="PS50801">
    <property type="entry name" value="STAS"/>
    <property type="match status" value="1"/>
</dbReference>
<organism evidence="4 5">
    <name type="scientific">Rhizocola hellebori</name>
    <dbReference type="NCBI Taxonomy" id="1392758"/>
    <lineage>
        <taxon>Bacteria</taxon>
        <taxon>Bacillati</taxon>
        <taxon>Actinomycetota</taxon>
        <taxon>Actinomycetes</taxon>
        <taxon>Micromonosporales</taxon>
        <taxon>Micromonosporaceae</taxon>
        <taxon>Rhizocola</taxon>
    </lineage>
</organism>
<dbReference type="Proteomes" id="UP000612899">
    <property type="component" value="Unassembled WGS sequence"/>
</dbReference>
<keyword evidence="5" id="KW-1185">Reference proteome</keyword>
<dbReference type="InterPro" id="IPR036513">
    <property type="entry name" value="STAS_dom_sf"/>
</dbReference>
<dbReference type="GO" id="GO:0043856">
    <property type="term" value="F:anti-sigma factor antagonist activity"/>
    <property type="evidence" value="ECO:0007669"/>
    <property type="project" value="InterPro"/>
</dbReference>
<dbReference type="RefSeq" id="WP_203912790.1">
    <property type="nucleotide sequence ID" value="NZ_BONY01000060.1"/>
</dbReference>
<sequence length="115" mass="12342">MGYNVETGKEAAMVSKYGISITNGVCGIKLAGELDFANSEQVSDWLFNVIEKNSCPVFELDLAELGFLDSSGISVLVIAARLINRRGAKLQSVNPQPAVRRVIDTTGVNTVLGLR</sequence>
<dbReference type="PANTHER" id="PTHR33495">
    <property type="entry name" value="ANTI-SIGMA FACTOR ANTAGONIST TM_1081-RELATED-RELATED"/>
    <property type="match status" value="1"/>
</dbReference>
<evidence type="ECO:0000256" key="2">
    <source>
        <dbReference type="RuleBase" id="RU003749"/>
    </source>
</evidence>
<reference evidence="4" key="1">
    <citation type="submission" date="2021-01" db="EMBL/GenBank/DDBJ databases">
        <title>Whole genome shotgun sequence of Rhizocola hellebori NBRC 109834.</title>
        <authorList>
            <person name="Komaki H."/>
            <person name="Tamura T."/>
        </authorList>
    </citation>
    <scope>NUCLEOTIDE SEQUENCE</scope>
    <source>
        <strain evidence="4">NBRC 109834</strain>
    </source>
</reference>
<name>A0A8J3VKG5_9ACTN</name>
<evidence type="ECO:0000256" key="1">
    <source>
        <dbReference type="ARBA" id="ARBA00009013"/>
    </source>
</evidence>
<comment type="similarity">
    <text evidence="1 2">Belongs to the anti-sigma-factor antagonist family.</text>
</comment>
<gene>
    <name evidence="4" type="ORF">Rhe02_71230</name>
</gene>
<accession>A0A8J3VKG5</accession>
<comment type="caution">
    <text evidence="4">The sequence shown here is derived from an EMBL/GenBank/DDBJ whole genome shotgun (WGS) entry which is preliminary data.</text>
</comment>
<feature type="domain" description="STAS" evidence="3">
    <location>
        <begin position="15"/>
        <end position="115"/>
    </location>
</feature>
<evidence type="ECO:0000259" key="3">
    <source>
        <dbReference type="PROSITE" id="PS50801"/>
    </source>
</evidence>
<evidence type="ECO:0000313" key="5">
    <source>
        <dbReference type="Proteomes" id="UP000612899"/>
    </source>
</evidence>
<dbReference type="NCBIfam" id="TIGR00377">
    <property type="entry name" value="ant_ant_sig"/>
    <property type="match status" value="1"/>
</dbReference>
<dbReference type="InterPro" id="IPR003658">
    <property type="entry name" value="Anti-sigma_ant"/>
</dbReference>
<dbReference type="Gene3D" id="3.30.750.24">
    <property type="entry name" value="STAS domain"/>
    <property type="match status" value="1"/>
</dbReference>
<dbReference type="SUPFAM" id="SSF52091">
    <property type="entry name" value="SpoIIaa-like"/>
    <property type="match status" value="1"/>
</dbReference>
<dbReference type="EMBL" id="BONY01000060">
    <property type="protein sequence ID" value="GIH09056.1"/>
    <property type="molecule type" value="Genomic_DNA"/>
</dbReference>
<dbReference type="AlphaFoldDB" id="A0A8J3VKG5"/>